<dbReference type="EMBL" id="SDEE01000635">
    <property type="protein sequence ID" value="RXW14848.1"/>
    <property type="molecule type" value="Genomic_DNA"/>
</dbReference>
<evidence type="ECO:0000256" key="1">
    <source>
        <dbReference type="SAM" id="SignalP"/>
    </source>
</evidence>
<accession>A0A4V1Q2E9</accession>
<protein>
    <submittedName>
        <fullName evidence="2">Uncharacterized protein</fullName>
    </submittedName>
</protein>
<evidence type="ECO:0000313" key="2">
    <source>
        <dbReference type="EMBL" id="RXW14848.1"/>
    </source>
</evidence>
<comment type="caution">
    <text evidence="2">The sequence shown here is derived from an EMBL/GenBank/DDBJ whole genome shotgun (WGS) entry which is preliminary data.</text>
</comment>
<dbReference type="OrthoDB" id="3485059at2759"/>
<sequence>MVSRAHLLALLTVIPLAFSSVISFGSRLERADEELGYLWKHVAHLDSAVDTFDGSFGHNAEIQKAASSVVNAFSKSTLAIREVGRIRRADIDHILSFVEEILPTLNHALGKLGAKKREIDVEGTPVKDLVPSVLLNELRALKTNTVDFAAALVKICPVCMSP</sequence>
<reference evidence="2 3" key="1">
    <citation type="submission" date="2019-01" db="EMBL/GenBank/DDBJ databases">
        <title>Draft genome sequence of Psathyrella aberdarensis IHI B618.</title>
        <authorList>
            <person name="Buettner E."/>
            <person name="Kellner H."/>
        </authorList>
    </citation>
    <scope>NUCLEOTIDE SEQUENCE [LARGE SCALE GENOMIC DNA]</scope>
    <source>
        <strain evidence="2 3">IHI B618</strain>
    </source>
</reference>
<feature type="chain" id="PRO_5020243679" evidence="1">
    <location>
        <begin position="20"/>
        <end position="162"/>
    </location>
</feature>
<keyword evidence="3" id="KW-1185">Reference proteome</keyword>
<gene>
    <name evidence="2" type="ORF">EST38_g11002</name>
</gene>
<feature type="signal peptide" evidence="1">
    <location>
        <begin position="1"/>
        <end position="19"/>
    </location>
</feature>
<name>A0A4V1Q2E9_9AGAR</name>
<dbReference type="Proteomes" id="UP000290288">
    <property type="component" value="Unassembled WGS sequence"/>
</dbReference>
<keyword evidence="1" id="KW-0732">Signal</keyword>
<dbReference type="AlphaFoldDB" id="A0A4V1Q2E9"/>
<evidence type="ECO:0000313" key="3">
    <source>
        <dbReference type="Proteomes" id="UP000290288"/>
    </source>
</evidence>
<organism evidence="2 3">
    <name type="scientific">Candolleomyces aberdarensis</name>
    <dbReference type="NCBI Taxonomy" id="2316362"/>
    <lineage>
        <taxon>Eukaryota</taxon>
        <taxon>Fungi</taxon>
        <taxon>Dikarya</taxon>
        <taxon>Basidiomycota</taxon>
        <taxon>Agaricomycotina</taxon>
        <taxon>Agaricomycetes</taxon>
        <taxon>Agaricomycetidae</taxon>
        <taxon>Agaricales</taxon>
        <taxon>Agaricineae</taxon>
        <taxon>Psathyrellaceae</taxon>
        <taxon>Candolleomyces</taxon>
    </lineage>
</organism>
<dbReference type="Pfam" id="PF12296">
    <property type="entry name" value="HsbA"/>
    <property type="match status" value="1"/>
</dbReference>
<proteinExistence type="predicted"/>
<dbReference type="InterPro" id="IPR021054">
    <property type="entry name" value="Cell_wall_mannoprotein_1"/>
</dbReference>